<evidence type="ECO:0000313" key="1">
    <source>
        <dbReference type="EMBL" id="QTD53469.1"/>
    </source>
</evidence>
<sequence length="172" mass="19072">MDPVQRPTNDVVQRHCTHLTEIQYPVLVPVIRFDRLLVEDCLEPGGEGFVIEAMGTECGRSSVHRDDPLVCFSFDEVVEVAVDSKTEFVQFTSSGVNTHESVWEELELRVTSTAQAAEGGIAKVGMIFLAEDLIMRGDHPAGIHAVEPGLRFRQDRDIETRPKHDFLGVGLG</sequence>
<reference evidence="1" key="1">
    <citation type="submission" date="2021-03" db="EMBL/GenBank/DDBJ databases">
        <title>Acanthopleuribacteraceae sp. M133.</title>
        <authorList>
            <person name="Wang G."/>
        </authorList>
    </citation>
    <scope>NUCLEOTIDE SEQUENCE</scope>
    <source>
        <strain evidence="1">M133</strain>
    </source>
</reference>
<name>A0A8A4TU33_SULCO</name>
<protein>
    <submittedName>
        <fullName evidence="1">Uncharacterized protein</fullName>
    </submittedName>
</protein>
<accession>A0A8A4TU33</accession>
<dbReference type="Proteomes" id="UP000663929">
    <property type="component" value="Chromosome"/>
</dbReference>
<dbReference type="AlphaFoldDB" id="A0A8A4TU33"/>
<evidence type="ECO:0000313" key="2">
    <source>
        <dbReference type="Proteomes" id="UP000663929"/>
    </source>
</evidence>
<organism evidence="1 2">
    <name type="scientific">Sulfidibacter corallicola</name>
    <dbReference type="NCBI Taxonomy" id="2818388"/>
    <lineage>
        <taxon>Bacteria</taxon>
        <taxon>Pseudomonadati</taxon>
        <taxon>Acidobacteriota</taxon>
        <taxon>Holophagae</taxon>
        <taxon>Acanthopleuribacterales</taxon>
        <taxon>Acanthopleuribacteraceae</taxon>
        <taxon>Sulfidibacter</taxon>
    </lineage>
</organism>
<gene>
    <name evidence="1" type="ORF">J3U87_13525</name>
</gene>
<dbReference type="EMBL" id="CP071793">
    <property type="protein sequence ID" value="QTD53469.1"/>
    <property type="molecule type" value="Genomic_DNA"/>
</dbReference>
<proteinExistence type="predicted"/>
<keyword evidence="2" id="KW-1185">Reference proteome</keyword>
<dbReference type="KEGG" id="scor:J3U87_13525"/>
<dbReference type="RefSeq" id="WP_237383571.1">
    <property type="nucleotide sequence ID" value="NZ_CP071793.1"/>
</dbReference>